<dbReference type="RefSeq" id="WP_142638826.1">
    <property type="nucleotide sequence ID" value="NZ_FXTE01000011.1"/>
</dbReference>
<dbReference type="Proteomes" id="UP000319555">
    <property type="component" value="Unassembled WGS sequence"/>
</dbReference>
<keyword evidence="1" id="KW-0472">Membrane</keyword>
<feature type="transmembrane region" description="Helical" evidence="1">
    <location>
        <begin position="78"/>
        <end position="96"/>
    </location>
</feature>
<protein>
    <recommendedName>
        <fullName evidence="5">Type IV secretion system protein VirB2</fullName>
    </recommendedName>
</protein>
<accession>A0A521EL17</accession>
<evidence type="ECO:0008006" key="5">
    <source>
        <dbReference type="Google" id="ProtNLM"/>
    </source>
</evidence>
<keyword evidence="4" id="KW-1185">Reference proteome</keyword>
<gene>
    <name evidence="3" type="ORF">SAMN06265380_11180</name>
</gene>
<keyword evidence="1" id="KW-0812">Transmembrane</keyword>
<keyword evidence="2" id="KW-0732">Signal</keyword>
<evidence type="ECO:0000256" key="2">
    <source>
        <dbReference type="SAM" id="SignalP"/>
    </source>
</evidence>
<feature type="transmembrane region" description="Helical" evidence="1">
    <location>
        <begin position="51"/>
        <end position="71"/>
    </location>
</feature>
<evidence type="ECO:0000313" key="4">
    <source>
        <dbReference type="Proteomes" id="UP000319555"/>
    </source>
</evidence>
<dbReference type="AlphaFoldDB" id="A0A521EL17"/>
<dbReference type="OrthoDB" id="7868193at2"/>
<evidence type="ECO:0000256" key="1">
    <source>
        <dbReference type="SAM" id="Phobius"/>
    </source>
</evidence>
<feature type="chain" id="PRO_5022149620" description="Type IV secretion system protein VirB2" evidence="2">
    <location>
        <begin position="28"/>
        <end position="98"/>
    </location>
</feature>
<name>A0A521EL17_9RHOB</name>
<feature type="signal peptide" evidence="2">
    <location>
        <begin position="1"/>
        <end position="27"/>
    </location>
</feature>
<reference evidence="3 4" key="1">
    <citation type="submission" date="2017-05" db="EMBL/GenBank/DDBJ databases">
        <authorList>
            <person name="Varghese N."/>
            <person name="Submissions S."/>
        </authorList>
    </citation>
    <scope>NUCLEOTIDE SEQUENCE [LARGE SCALE GENOMIC DNA]</scope>
    <source>
        <strain evidence="3 4">DSM 28009</strain>
    </source>
</reference>
<proteinExistence type="predicted"/>
<dbReference type="EMBL" id="FXTE01000011">
    <property type="protein sequence ID" value="SMO83830.1"/>
    <property type="molecule type" value="Genomic_DNA"/>
</dbReference>
<organism evidence="3 4">
    <name type="scientific">Ruegeria faecimaris</name>
    <dbReference type="NCBI Taxonomy" id="686389"/>
    <lineage>
        <taxon>Bacteria</taxon>
        <taxon>Pseudomonadati</taxon>
        <taxon>Pseudomonadota</taxon>
        <taxon>Alphaproteobacteria</taxon>
        <taxon>Rhodobacterales</taxon>
        <taxon>Roseobacteraceae</taxon>
        <taxon>Ruegeria</taxon>
    </lineage>
</organism>
<keyword evidence="1" id="KW-1133">Transmembrane helix</keyword>
<evidence type="ECO:0000313" key="3">
    <source>
        <dbReference type="EMBL" id="SMO83830.1"/>
    </source>
</evidence>
<sequence length="98" mass="10223">MKRPPMKRHPFIQQVAFFALTMTIVSAAPASAGWLQDAIGDFINETLADSKVVGVSLAAVGFIWGCLAYVFGWGSLKGPVVAIVVGAVIGLADTFIGA</sequence>